<dbReference type="InterPro" id="IPR009072">
    <property type="entry name" value="Histone-fold"/>
</dbReference>
<dbReference type="InterPro" id="IPR040909">
    <property type="entry name" value="CHFR_Znf-CRD"/>
</dbReference>
<evidence type="ECO:0000259" key="9">
    <source>
        <dbReference type="Pfam" id="PF17979"/>
    </source>
</evidence>
<reference evidence="10" key="1">
    <citation type="submission" date="2022-08" db="EMBL/GenBank/DDBJ databases">
        <title>Novel sulphate-reducing endosymbionts in the free-living metamonad Anaeramoeba.</title>
        <authorList>
            <person name="Jerlstrom-Hultqvist J."/>
            <person name="Cepicka I."/>
            <person name="Gallot-Lavallee L."/>
            <person name="Salas-Leiva D."/>
            <person name="Curtis B.A."/>
            <person name="Zahonova K."/>
            <person name="Pipaliya S."/>
            <person name="Dacks J."/>
            <person name="Roger A.J."/>
        </authorList>
    </citation>
    <scope>NUCLEOTIDE SEQUENCE</scope>
    <source>
        <strain evidence="10">Busselton2</strain>
    </source>
</reference>
<dbReference type="Proteomes" id="UP001146793">
    <property type="component" value="Unassembled WGS sequence"/>
</dbReference>
<name>A0AAV7YWW2_9EUKA</name>
<evidence type="ECO:0000256" key="4">
    <source>
        <dbReference type="ARBA" id="ARBA00022786"/>
    </source>
</evidence>
<dbReference type="SMART" id="SM00428">
    <property type="entry name" value="H3"/>
    <property type="match status" value="1"/>
</dbReference>
<dbReference type="GO" id="GO:0016567">
    <property type="term" value="P:protein ubiquitination"/>
    <property type="evidence" value="ECO:0007669"/>
    <property type="project" value="TreeGrafter"/>
</dbReference>
<dbReference type="GO" id="GO:0005634">
    <property type="term" value="C:nucleus"/>
    <property type="evidence" value="ECO:0007669"/>
    <property type="project" value="UniProtKB-SubCell"/>
</dbReference>
<gene>
    <name evidence="10" type="ORF">M0812_22187</name>
</gene>
<dbReference type="Pfam" id="PF00125">
    <property type="entry name" value="Histone"/>
    <property type="match status" value="1"/>
</dbReference>
<dbReference type="GO" id="GO:0030527">
    <property type="term" value="F:structural constituent of chromatin"/>
    <property type="evidence" value="ECO:0007669"/>
    <property type="project" value="InterPro"/>
</dbReference>
<dbReference type="Gene3D" id="1.10.20.10">
    <property type="entry name" value="Histone, subunit A"/>
    <property type="match status" value="1"/>
</dbReference>
<dbReference type="GO" id="GO:0000786">
    <property type="term" value="C:nucleosome"/>
    <property type="evidence" value="ECO:0007669"/>
    <property type="project" value="InterPro"/>
</dbReference>
<dbReference type="GO" id="GO:0046982">
    <property type="term" value="F:protein heterodimerization activity"/>
    <property type="evidence" value="ECO:0007669"/>
    <property type="project" value="InterPro"/>
</dbReference>
<dbReference type="Pfam" id="PF17979">
    <property type="entry name" value="zf-CRD"/>
    <property type="match status" value="1"/>
</dbReference>
<keyword evidence="6" id="KW-0131">Cell cycle</keyword>
<evidence type="ECO:0000259" key="8">
    <source>
        <dbReference type="Pfam" id="PF00125"/>
    </source>
</evidence>
<dbReference type="AlphaFoldDB" id="A0AAV7YWW2"/>
<evidence type="ECO:0000256" key="2">
    <source>
        <dbReference type="ARBA" id="ARBA00010343"/>
    </source>
</evidence>
<dbReference type="GO" id="GO:0006511">
    <property type="term" value="P:ubiquitin-dependent protein catabolic process"/>
    <property type="evidence" value="ECO:0007669"/>
    <property type="project" value="TreeGrafter"/>
</dbReference>
<protein>
    <submittedName>
        <fullName evidence="10">Histone H3.1</fullName>
    </submittedName>
</protein>
<feature type="region of interest" description="Disordered" evidence="7">
    <location>
        <begin position="1"/>
        <end position="27"/>
    </location>
</feature>
<dbReference type="PRINTS" id="PR00622">
    <property type="entry name" value="HISTONEH3"/>
</dbReference>
<evidence type="ECO:0000313" key="10">
    <source>
        <dbReference type="EMBL" id="KAJ3433234.1"/>
    </source>
</evidence>
<dbReference type="SUPFAM" id="SSF47113">
    <property type="entry name" value="Histone-fold"/>
    <property type="match status" value="1"/>
</dbReference>
<dbReference type="InterPro" id="IPR007125">
    <property type="entry name" value="H2A/H2B/H3"/>
</dbReference>
<evidence type="ECO:0000256" key="1">
    <source>
        <dbReference type="ARBA" id="ARBA00004123"/>
    </source>
</evidence>
<proteinExistence type="inferred from homology"/>
<dbReference type="GO" id="GO:0003677">
    <property type="term" value="F:DNA binding"/>
    <property type="evidence" value="ECO:0007669"/>
    <property type="project" value="InterPro"/>
</dbReference>
<dbReference type="InterPro" id="IPR000164">
    <property type="entry name" value="Histone_H3/CENP-A"/>
</dbReference>
<dbReference type="PANTHER" id="PTHR16079">
    <property type="entry name" value="UBIQUITIN LIGASE PROTEIN CHFR"/>
    <property type="match status" value="1"/>
</dbReference>
<keyword evidence="5" id="KW-0539">Nucleus</keyword>
<sequence length="302" mass="35273">MARTKRSTSSSIKNRKTKVKKTLQTAGKLRRRKTLTKSLREIKKMQQSTDLLIPKASFFRSVKAIAHSIRPDLRFQSAAVLALQEVTETFLVGVLGLANLAAIHSRRVTVMDKDLRLVTRIRHLHKPYHPIVDQNTYINSLFKLAKTPSLPIQNSCEDCKQVGGLFNTVSEMSKYTLLDLPVDSFNWNEHEKKIVKEYLNTMNITMGELYQSCLQDVTDKKFNKKEMPKYHWINKHTQICTKCWPNVFVELLYAWRSKIPNNHLPKDVTNRIDCWYGRNCRTQKHNLLHAQKLNHICEQTRW</sequence>
<keyword evidence="4" id="KW-0833">Ubl conjugation pathway</keyword>
<evidence type="ECO:0000256" key="6">
    <source>
        <dbReference type="ARBA" id="ARBA00023306"/>
    </source>
</evidence>
<comment type="subcellular location">
    <subcellularLocation>
        <location evidence="1">Nucleus</location>
    </subcellularLocation>
</comment>
<feature type="domain" description="E3 ubiquitin-protein ligase CHFR cysteine rich" evidence="9">
    <location>
        <begin position="166"/>
        <end position="259"/>
    </location>
</feature>
<evidence type="ECO:0000256" key="7">
    <source>
        <dbReference type="SAM" id="MobiDB-lite"/>
    </source>
</evidence>
<keyword evidence="3" id="KW-0808">Transferase</keyword>
<comment type="similarity">
    <text evidence="2">Belongs to the histone H3 family.</text>
</comment>
<dbReference type="PANTHER" id="PTHR16079:SF4">
    <property type="entry name" value="E3 UBIQUITIN-PROTEIN LIGASE CHFR"/>
    <property type="match status" value="1"/>
</dbReference>
<dbReference type="CDD" id="cd22911">
    <property type="entry name" value="HFD_H3"/>
    <property type="match status" value="1"/>
</dbReference>
<dbReference type="InterPro" id="IPR052256">
    <property type="entry name" value="E3_ubiquitin-ligase_CHFR"/>
</dbReference>
<accession>A0AAV7YWW2</accession>
<feature type="domain" description="Core Histone H2A/H2B/H3" evidence="8">
    <location>
        <begin position="36"/>
        <end position="121"/>
    </location>
</feature>
<organism evidence="10 11">
    <name type="scientific">Anaeramoeba flamelloides</name>
    <dbReference type="NCBI Taxonomy" id="1746091"/>
    <lineage>
        <taxon>Eukaryota</taxon>
        <taxon>Metamonada</taxon>
        <taxon>Anaeramoebidae</taxon>
        <taxon>Anaeramoeba</taxon>
    </lineage>
</organism>
<evidence type="ECO:0000256" key="3">
    <source>
        <dbReference type="ARBA" id="ARBA00022679"/>
    </source>
</evidence>
<evidence type="ECO:0000313" key="11">
    <source>
        <dbReference type="Proteomes" id="UP001146793"/>
    </source>
</evidence>
<comment type="caution">
    <text evidence="10">The sequence shown here is derived from an EMBL/GenBank/DDBJ whole genome shotgun (WGS) entry which is preliminary data.</text>
</comment>
<evidence type="ECO:0000256" key="5">
    <source>
        <dbReference type="ARBA" id="ARBA00023242"/>
    </source>
</evidence>
<dbReference type="EMBL" id="JANTQA010000047">
    <property type="protein sequence ID" value="KAJ3433234.1"/>
    <property type="molecule type" value="Genomic_DNA"/>
</dbReference>
<dbReference type="GO" id="GO:0004842">
    <property type="term" value="F:ubiquitin-protein transferase activity"/>
    <property type="evidence" value="ECO:0007669"/>
    <property type="project" value="TreeGrafter"/>
</dbReference>